<comment type="caution">
    <text evidence="1">The sequence shown here is derived from an EMBL/GenBank/DDBJ whole genome shotgun (WGS) entry which is preliminary data.</text>
</comment>
<dbReference type="EMBL" id="JANBUN010001632">
    <property type="protein sequence ID" value="KAJ2797311.1"/>
    <property type="molecule type" value="Genomic_DNA"/>
</dbReference>
<reference evidence="1" key="1">
    <citation type="submission" date="2022-07" db="EMBL/GenBank/DDBJ databases">
        <title>Phylogenomic reconstructions and comparative analyses of Kickxellomycotina fungi.</title>
        <authorList>
            <person name="Reynolds N.K."/>
            <person name="Stajich J.E."/>
            <person name="Barry K."/>
            <person name="Grigoriev I.V."/>
            <person name="Crous P."/>
            <person name="Smith M.E."/>
        </authorList>
    </citation>
    <scope>NUCLEOTIDE SEQUENCE</scope>
    <source>
        <strain evidence="1">BCRC 34780</strain>
    </source>
</reference>
<organism evidence="1 2">
    <name type="scientific">Coemansia helicoidea</name>
    <dbReference type="NCBI Taxonomy" id="1286919"/>
    <lineage>
        <taxon>Eukaryota</taxon>
        <taxon>Fungi</taxon>
        <taxon>Fungi incertae sedis</taxon>
        <taxon>Zoopagomycota</taxon>
        <taxon>Kickxellomycotina</taxon>
        <taxon>Kickxellomycetes</taxon>
        <taxon>Kickxellales</taxon>
        <taxon>Kickxellaceae</taxon>
        <taxon>Coemansia</taxon>
    </lineage>
</organism>
<evidence type="ECO:0000313" key="2">
    <source>
        <dbReference type="Proteomes" id="UP001140087"/>
    </source>
</evidence>
<name>A0ACC1KXS4_9FUNG</name>
<keyword evidence="2" id="KW-1185">Reference proteome</keyword>
<evidence type="ECO:0000313" key="1">
    <source>
        <dbReference type="EMBL" id="KAJ2797311.1"/>
    </source>
</evidence>
<sequence>MLCRARLVVRQPLRPAARRVYCTRWAGRRLAGSGTARLAAAAVAAAAVAGGGAVWLSRSQHIPVGSSLIESVVGDTGGRQAGDSEAGGAHADHSLVWRVGRVLGGMWEVVMTVLRGGRLLVCFVPVVLAYPTVWFGARDALRGGETAGALWWYRLLRAQMTRAGPTFVKLAQWAASRTDLFSTQLCLELGQLHDSNRAHPAQASRAAIVEAFGVASIDEVFESFDDTPLGAGAVAQVHRARLAREHQDVAVKVLHPGVESQINRDLRLMAWGARVLNMLPGMQWLSIPEEVAVFSDMMRAQLDLRVEARNAALFAANFAGRSGVAFPRMGPAVDSPRVLVEGFCDGVPLRAFLDTNGVGPFDRALGARGLDAFLQMLIYDNFVHADLHPGNILVALSPPFVGTPLDRFVEDFYDMSPFNREQRGRERQLPTAAEAHAHIRRILARHDAGAATRAHTDAELHLYADRLYRSGFTASLVFLDCGLVTTLDSASQRNFIDLFEAVATFDGARAGGLMIDRCQTPELVAAPDVFVLRIQDIVLGVRRMSLRLARLTFGEILEPVMRAVRLHHVRLAPDFANVLTAMFVLEGVGRRLDPDSDVLRAALPMLRRWLRDDARSELRLPSPTAPSRSPVRTSWHLLKVWLYIELREYLDRVRAWGHDDRDFFGPFAPFITADSSLA</sequence>
<accession>A0ACC1KXS4</accession>
<protein>
    <submittedName>
        <fullName evidence="1">Uncharacterized protein</fullName>
    </submittedName>
</protein>
<dbReference type="Proteomes" id="UP001140087">
    <property type="component" value="Unassembled WGS sequence"/>
</dbReference>
<proteinExistence type="predicted"/>
<gene>
    <name evidence="1" type="ORF">H4R21_004370</name>
</gene>